<evidence type="ECO:0000313" key="1">
    <source>
        <dbReference type="EMBL" id="GAI80692.1"/>
    </source>
</evidence>
<sequence>MVQDKELGSDNLEKLRRALAGLDICQLALVLEFTEYLVRTQARIEAIEKAKRN</sequence>
<name>X1RIW2_9ZZZZ</name>
<gene>
    <name evidence="1" type="ORF">S12H4_23012</name>
</gene>
<dbReference type="EMBL" id="BARW01012129">
    <property type="protein sequence ID" value="GAI80692.1"/>
    <property type="molecule type" value="Genomic_DNA"/>
</dbReference>
<protein>
    <submittedName>
        <fullName evidence="1">Uncharacterized protein</fullName>
    </submittedName>
</protein>
<proteinExistence type="predicted"/>
<comment type="caution">
    <text evidence="1">The sequence shown here is derived from an EMBL/GenBank/DDBJ whole genome shotgun (WGS) entry which is preliminary data.</text>
</comment>
<accession>X1RIW2</accession>
<dbReference type="AlphaFoldDB" id="X1RIW2"/>
<organism evidence="1">
    <name type="scientific">marine sediment metagenome</name>
    <dbReference type="NCBI Taxonomy" id="412755"/>
    <lineage>
        <taxon>unclassified sequences</taxon>
        <taxon>metagenomes</taxon>
        <taxon>ecological metagenomes</taxon>
    </lineage>
</organism>
<reference evidence="1" key="1">
    <citation type="journal article" date="2014" name="Front. Microbiol.">
        <title>High frequency of phylogenetically diverse reductive dehalogenase-homologous genes in deep subseafloor sedimentary metagenomes.</title>
        <authorList>
            <person name="Kawai M."/>
            <person name="Futagami T."/>
            <person name="Toyoda A."/>
            <person name="Takaki Y."/>
            <person name="Nishi S."/>
            <person name="Hori S."/>
            <person name="Arai W."/>
            <person name="Tsubouchi T."/>
            <person name="Morono Y."/>
            <person name="Uchiyama I."/>
            <person name="Ito T."/>
            <person name="Fujiyama A."/>
            <person name="Inagaki F."/>
            <person name="Takami H."/>
        </authorList>
    </citation>
    <scope>NUCLEOTIDE SEQUENCE</scope>
    <source>
        <strain evidence="1">Expedition CK06-06</strain>
    </source>
</reference>